<dbReference type="RefSeq" id="WP_072897036.1">
    <property type="nucleotide sequence ID" value="NZ_FQVM01000023.1"/>
</dbReference>
<dbReference type="GO" id="GO:0046872">
    <property type="term" value="F:metal ion binding"/>
    <property type="evidence" value="ECO:0007669"/>
    <property type="project" value="UniProtKB-KW"/>
</dbReference>
<feature type="transmembrane region" description="Helical" evidence="7">
    <location>
        <begin position="189"/>
        <end position="210"/>
    </location>
</feature>
<reference evidence="8 9" key="1">
    <citation type="submission" date="2016-11" db="EMBL/GenBank/DDBJ databases">
        <authorList>
            <person name="Jaros S."/>
            <person name="Januszkiewicz K."/>
            <person name="Wedrychowicz H."/>
        </authorList>
    </citation>
    <scope>NUCLEOTIDE SEQUENCE [LARGE SCALE GENOMIC DNA]</scope>
    <source>
        <strain evidence="8 9">DSM 2631</strain>
    </source>
</reference>
<sequence>MRDIDFYTRGEEIANAITHGIGALLAIAGAVILIVFASFSGNPYKIVSFTIYGITLIILYLGSTLYHSITNQRAKKVFRVIDHSSIYLLIAGTYTPFALTVLRATVGWWIFGIVWVISIIGITLKAICLEKFDKIATVFYLIMGWGIVFVMKDLIATVDIKGIILLVCGGLAYSFGCIFYAVDKWRYNHAVWHIFVIMGSVLHYFAILLYL</sequence>
<evidence type="ECO:0000313" key="8">
    <source>
        <dbReference type="EMBL" id="SHF00244.1"/>
    </source>
</evidence>
<proteinExistence type="inferred from homology"/>
<evidence type="ECO:0000256" key="3">
    <source>
        <dbReference type="ARBA" id="ARBA00022692"/>
    </source>
</evidence>
<dbReference type="GO" id="GO:0016020">
    <property type="term" value="C:membrane"/>
    <property type="evidence" value="ECO:0007669"/>
    <property type="project" value="InterPro"/>
</dbReference>
<dbReference type="PANTHER" id="PTHR20855">
    <property type="entry name" value="ADIPOR/PROGESTIN RECEPTOR-RELATED"/>
    <property type="match status" value="1"/>
</dbReference>
<dbReference type="Pfam" id="PF03006">
    <property type="entry name" value="HlyIII"/>
    <property type="match status" value="1"/>
</dbReference>
<dbReference type="GO" id="GO:0140911">
    <property type="term" value="F:pore-forming activity"/>
    <property type="evidence" value="ECO:0007669"/>
    <property type="project" value="InterPro"/>
</dbReference>
<feature type="transmembrane region" description="Helical" evidence="7">
    <location>
        <begin position="86"/>
        <end position="102"/>
    </location>
</feature>
<dbReference type="NCBIfam" id="TIGR01065">
    <property type="entry name" value="hlyIII"/>
    <property type="match status" value="1"/>
</dbReference>
<evidence type="ECO:0000256" key="4">
    <source>
        <dbReference type="ARBA" id="ARBA00022989"/>
    </source>
</evidence>
<evidence type="ECO:0000256" key="1">
    <source>
        <dbReference type="ARBA" id="ARBA00004127"/>
    </source>
</evidence>
<dbReference type="AlphaFoldDB" id="A0A1M4Y343"/>
<keyword evidence="9" id="KW-1185">Reference proteome</keyword>
<keyword evidence="6" id="KW-0862">Zinc</keyword>
<feature type="binding site" evidence="6">
    <location>
        <position position="67"/>
    </location>
    <ligand>
        <name>Zn(2+)</name>
        <dbReference type="ChEBI" id="CHEBI:29105"/>
    </ligand>
</feature>
<feature type="transmembrane region" description="Helical" evidence="7">
    <location>
        <begin position="21"/>
        <end position="40"/>
    </location>
</feature>
<accession>A0A1M4Y343</accession>
<dbReference type="EMBL" id="FQVM01000023">
    <property type="protein sequence ID" value="SHF00244.1"/>
    <property type="molecule type" value="Genomic_DNA"/>
</dbReference>
<keyword evidence="5 7" id="KW-0472">Membrane</keyword>
<evidence type="ECO:0000256" key="5">
    <source>
        <dbReference type="ARBA" id="ARBA00023136"/>
    </source>
</evidence>
<dbReference type="GO" id="GO:0012505">
    <property type="term" value="C:endomembrane system"/>
    <property type="evidence" value="ECO:0007669"/>
    <property type="project" value="UniProtKB-SubCell"/>
</dbReference>
<feature type="binding site" evidence="6">
    <location>
        <position position="189"/>
    </location>
    <ligand>
        <name>Zn(2+)</name>
        <dbReference type="ChEBI" id="CHEBI:29105"/>
    </ligand>
</feature>
<feature type="transmembrane region" description="Helical" evidence="7">
    <location>
        <begin position="46"/>
        <end position="66"/>
    </location>
</feature>
<dbReference type="OrthoDB" id="9813689at2"/>
<evidence type="ECO:0000256" key="7">
    <source>
        <dbReference type="SAM" id="Phobius"/>
    </source>
</evidence>
<gene>
    <name evidence="8" type="ORF">SAMN05443638_12339</name>
</gene>
<protein>
    <submittedName>
        <fullName evidence="8">Hemolysin III</fullName>
    </submittedName>
</protein>
<dbReference type="PANTHER" id="PTHR20855:SF129">
    <property type="entry name" value="HEMOLYSIN-3 HOMOLOG"/>
    <property type="match status" value="1"/>
</dbReference>
<organism evidence="8 9">
    <name type="scientific">Clostridium fallax</name>
    <dbReference type="NCBI Taxonomy" id="1533"/>
    <lineage>
        <taxon>Bacteria</taxon>
        <taxon>Bacillati</taxon>
        <taxon>Bacillota</taxon>
        <taxon>Clostridia</taxon>
        <taxon>Eubacteriales</taxon>
        <taxon>Clostridiaceae</taxon>
        <taxon>Clostridium</taxon>
    </lineage>
</organism>
<keyword evidence="6" id="KW-0479">Metal-binding</keyword>
<evidence type="ECO:0000256" key="2">
    <source>
        <dbReference type="ARBA" id="ARBA00008488"/>
    </source>
</evidence>
<dbReference type="Proteomes" id="UP000184035">
    <property type="component" value="Unassembled WGS sequence"/>
</dbReference>
<feature type="transmembrane region" description="Helical" evidence="7">
    <location>
        <begin position="108"/>
        <end position="128"/>
    </location>
</feature>
<dbReference type="InterPro" id="IPR005744">
    <property type="entry name" value="Hy-lIII"/>
</dbReference>
<comment type="similarity">
    <text evidence="2">Belongs to the UPF0073 (Hly-III) family.</text>
</comment>
<feature type="transmembrane region" description="Helical" evidence="7">
    <location>
        <begin position="135"/>
        <end position="151"/>
    </location>
</feature>
<dbReference type="STRING" id="1533.SAMN05443638_12339"/>
<feature type="transmembrane region" description="Helical" evidence="7">
    <location>
        <begin position="163"/>
        <end position="182"/>
    </location>
</feature>
<feature type="binding site" evidence="6">
    <location>
        <position position="193"/>
    </location>
    <ligand>
        <name>Zn(2+)</name>
        <dbReference type="ChEBI" id="CHEBI:29105"/>
    </ligand>
</feature>
<comment type="subcellular location">
    <subcellularLocation>
        <location evidence="1">Endomembrane system</location>
        <topology evidence="1">Multi-pass membrane protein</topology>
    </subcellularLocation>
</comment>
<keyword evidence="4 7" id="KW-1133">Transmembrane helix</keyword>
<keyword evidence="3 7" id="KW-0812">Transmembrane</keyword>
<name>A0A1M4Y343_9CLOT</name>
<evidence type="ECO:0000256" key="6">
    <source>
        <dbReference type="PIRSR" id="PIRSR604254-1"/>
    </source>
</evidence>
<evidence type="ECO:0000313" key="9">
    <source>
        <dbReference type="Proteomes" id="UP000184035"/>
    </source>
</evidence>
<dbReference type="InterPro" id="IPR004254">
    <property type="entry name" value="AdipoR/HlyIII-related"/>
</dbReference>